<feature type="active site" description="Nucleophile" evidence="9">
    <location>
        <position position="166"/>
    </location>
</feature>
<evidence type="ECO:0000256" key="10">
    <source>
        <dbReference type="SAM" id="SignalP"/>
    </source>
</evidence>
<dbReference type="GO" id="GO:0005576">
    <property type="term" value="C:extracellular region"/>
    <property type="evidence" value="ECO:0007669"/>
    <property type="project" value="TreeGrafter"/>
</dbReference>
<accession>A0A0P1FSM8</accession>
<dbReference type="Proteomes" id="UP000051887">
    <property type="component" value="Unassembled WGS sequence"/>
</dbReference>
<reference evidence="13 15" key="1">
    <citation type="submission" date="2015-09" db="EMBL/GenBank/DDBJ databases">
        <authorList>
            <consortium name="Swine Surveillance"/>
        </authorList>
    </citation>
    <scope>NUCLEOTIDE SEQUENCE [LARGE SCALE GENOMIC DNA]</scope>
    <source>
        <strain evidence="13 15">5120</strain>
    </source>
</reference>
<dbReference type="Proteomes" id="UP000051086">
    <property type="component" value="Unassembled WGS sequence"/>
</dbReference>
<dbReference type="EC" id="2.-.-.-" evidence="12 13"/>
<dbReference type="AlphaFoldDB" id="A0A0P1FSM8"/>
<feature type="domain" description="L,D-TPase catalytic" evidence="11">
    <location>
        <begin position="52"/>
        <end position="190"/>
    </location>
</feature>
<organism evidence="13 15">
    <name type="scientific">Thalassovita autumnalis</name>
    <dbReference type="NCBI Taxonomy" id="2072972"/>
    <lineage>
        <taxon>Bacteria</taxon>
        <taxon>Pseudomonadati</taxon>
        <taxon>Pseudomonadota</taxon>
        <taxon>Alphaproteobacteria</taxon>
        <taxon>Rhodobacterales</taxon>
        <taxon>Roseobacteraceae</taxon>
        <taxon>Thalassovita</taxon>
    </lineage>
</organism>
<comment type="pathway">
    <text evidence="1 9">Cell wall biogenesis; peptidoglycan biosynthesis.</text>
</comment>
<proteinExistence type="inferred from homology"/>
<reference evidence="12 14" key="2">
    <citation type="submission" date="2015-09" db="EMBL/GenBank/DDBJ databases">
        <authorList>
            <person name="Rodrigo-Torres L."/>
            <person name="Arahal D.R."/>
        </authorList>
    </citation>
    <scope>NUCLEOTIDE SEQUENCE [LARGE SCALE GENOMIC DNA]</scope>
    <source>
        <strain evidence="12 14">CECT 5118</strain>
    </source>
</reference>
<feature type="signal peptide" evidence="10">
    <location>
        <begin position="1"/>
        <end position="24"/>
    </location>
</feature>
<dbReference type="InterPro" id="IPR038063">
    <property type="entry name" value="Transpep_catalytic_dom"/>
</dbReference>
<keyword evidence="7 9" id="KW-0573">Peptidoglycan synthesis</keyword>
<dbReference type="GO" id="GO:0016757">
    <property type="term" value="F:glycosyltransferase activity"/>
    <property type="evidence" value="ECO:0007669"/>
    <property type="project" value="UniProtKB-KW"/>
</dbReference>
<keyword evidence="6 9" id="KW-0133">Cell shape</keyword>
<dbReference type="CDD" id="cd16913">
    <property type="entry name" value="YkuD_like"/>
    <property type="match status" value="1"/>
</dbReference>
<gene>
    <name evidence="13" type="primary">erfK_2</name>
    <name evidence="12" type="synonym">erfK_1</name>
    <name evidence="12" type="ORF">TL5118_01153</name>
    <name evidence="13" type="ORF">TL5120_01491</name>
</gene>
<evidence type="ECO:0000313" key="13">
    <source>
        <dbReference type="EMBL" id="CUH71701.1"/>
    </source>
</evidence>
<evidence type="ECO:0000256" key="3">
    <source>
        <dbReference type="ARBA" id="ARBA00022676"/>
    </source>
</evidence>
<dbReference type="PANTHER" id="PTHR30582">
    <property type="entry name" value="L,D-TRANSPEPTIDASE"/>
    <property type="match status" value="1"/>
</dbReference>
<keyword evidence="8 9" id="KW-0961">Cell wall biogenesis/degradation</keyword>
<dbReference type="GO" id="GO:0018104">
    <property type="term" value="P:peptidoglycan-protein cross-linking"/>
    <property type="evidence" value="ECO:0007669"/>
    <property type="project" value="TreeGrafter"/>
</dbReference>
<dbReference type="InterPro" id="IPR050979">
    <property type="entry name" value="LD-transpeptidase"/>
</dbReference>
<dbReference type="EMBL" id="CYSC01000024">
    <property type="protein sequence ID" value="CUH71701.1"/>
    <property type="molecule type" value="Genomic_DNA"/>
</dbReference>
<evidence type="ECO:0000256" key="5">
    <source>
        <dbReference type="ARBA" id="ARBA00022801"/>
    </source>
</evidence>
<dbReference type="PANTHER" id="PTHR30582:SF24">
    <property type="entry name" value="L,D-TRANSPEPTIDASE ERFK_SRFK-RELATED"/>
    <property type="match status" value="1"/>
</dbReference>
<dbReference type="InterPro" id="IPR005490">
    <property type="entry name" value="LD_TPept_cat_dom"/>
</dbReference>
<dbReference type="UniPathway" id="UPA00219"/>
<evidence type="ECO:0000313" key="15">
    <source>
        <dbReference type="Proteomes" id="UP000051887"/>
    </source>
</evidence>
<keyword evidence="5" id="KW-0378">Hydrolase</keyword>
<comment type="similarity">
    <text evidence="2">Belongs to the YkuD family.</text>
</comment>
<protein>
    <submittedName>
        <fullName evidence="12 13">L,D-transpeptidase ErfK/SrfK</fullName>
        <ecNumber evidence="12 13">2.-.-.-</ecNumber>
    </submittedName>
</protein>
<keyword evidence="3" id="KW-0328">Glycosyltransferase</keyword>
<dbReference type="Gene3D" id="2.40.440.10">
    <property type="entry name" value="L,D-transpeptidase catalytic domain-like"/>
    <property type="match status" value="1"/>
</dbReference>
<name>A0A0P1FSM8_9RHOB</name>
<evidence type="ECO:0000256" key="1">
    <source>
        <dbReference type="ARBA" id="ARBA00004752"/>
    </source>
</evidence>
<dbReference type="OrthoDB" id="9795305at2"/>
<evidence type="ECO:0000259" key="11">
    <source>
        <dbReference type="PROSITE" id="PS52029"/>
    </source>
</evidence>
<dbReference type="SUPFAM" id="SSF141523">
    <property type="entry name" value="L,D-transpeptidase catalytic domain-like"/>
    <property type="match status" value="1"/>
</dbReference>
<keyword evidence="14" id="KW-1185">Reference proteome</keyword>
<dbReference type="Pfam" id="PF03734">
    <property type="entry name" value="YkuD"/>
    <property type="match status" value="1"/>
</dbReference>
<sequence>MKRRDLLKGGMAMSAFAAATPLLAHDEIIPDYQLPEAFMPREVRLETDFEPNEIHVDPGQFALYWTLPKKKALRYTVGIGRPRLYEAGEFFVGAKREWPYWRPTPDMIKREPNRYGRLSNGLPGGLNNPLGARALYLFQPGRGDTYLRIHGTNEPSTLARRVSNGCARLVNDQVIDLYNRVPMETRVVLHPVA</sequence>
<dbReference type="RefSeq" id="WP_058243005.1">
    <property type="nucleotide sequence ID" value="NZ_CYSB01000024.1"/>
</dbReference>
<keyword evidence="10" id="KW-0732">Signal</keyword>
<dbReference type="GO" id="GO:0008360">
    <property type="term" value="P:regulation of cell shape"/>
    <property type="evidence" value="ECO:0007669"/>
    <property type="project" value="UniProtKB-UniRule"/>
</dbReference>
<feature type="chain" id="PRO_5009792507" evidence="10">
    <location>
        <begin position="25"/>
        <end position="193"/>
    </location>
</feature>
<dbReference type="GO" id="GO:0071555">
    <property type="term" value="P:cell wall organization"/>
    <property type="evidence" value="ECO:0007669"/>
    <property type="project" value="UniProtKB-UniRule"/>
</dbReference>
<evidence type="ECO:0000313" key="14">
    <source>
        <dbReference type="Proteomes" id="UP000051086"/>
    </source>
</evidence>
<evidence type="ECO:0000256" key="9">
    <source>
        <dbReference type="PROSITE-ProRule" id="PRU01373"/>
    </source>
</evidence>
<evidence type="ECO:0000256" key="2">
    <source>
        <dbReference type="ARBA" id="ARBA00005992"/>
    </source>
</evidence>
<evidence type="ECO:0000256" key="7">
    <source>
        <dbReference type="ARBA" id="ARBA00022984"/>
    </source>
</evidence>
<evidence type="ECO:0000256" key="6">
    <source>
        <dbReference type="ARBA" id="ARBA00022960"/>
    </source>
</evidence>
<feature type="active site" description="Proton donor/acceptor" evidence="9">
    <location>
        <position position="150"/>
    </location>
</feature>
<dbReference type="PROSITE" id="PS52029">
    <property type="entry name" value="LD_TPASE"/>
    <property type="match status" value="1"/>
</dbReference>
<dbReference type="EMBL" id="CYSB01000024">
    <property type="protein sequence ID" value="CUH65105.1"/>
    <property type="molecule type" value="Genomic_DNA"/>
</dbReference>
<evidence type="ECO:0000256" key="4">
    <source>
        <dbReference type="ARBA" id="ARBA00022679"/>
    </source>
</evidence>
<keyword evidence="4 13" id="KW-0808">Transferase</keyword>
<evidence type="ECO:0000313" key="12">
    <source>
        <dbReference type="EMBL" id="CUH65105.1"/>
    </source>
</evidence>
<evidence type="ECO:0000256" key="8">
    <source>
        <dbReference type="ARBA" id="ARBA00023316"/>
    </source>
</evidence>
<dbReference type="GO" id="GO:0071972">
    <property type="term" value="F:peptidoglycan L,D-transpeptidase activity"/>
    <property type="evidence" value="ECO:0007669"/>
    <property type="project" value="TreeGrafter"/>
</dbReference>